<evidence type="ECO:0000256" key="6">
    <source>
        <dbReference type="ARBA" id="ARBA00022643"/>
    </source>
</evidence>
<evidence type="ECO:0000256" key="3">
    <source>
        <dbReference type="ARBA" id="ARBA00007523"/>
    </source>
</evidence>
<evidence type="ECO:0000256" key="2">
    <source>
        <dbReference type="ARBA" id="ARBA00001966"/>
    </source>
</evidence>
<dbReference type="SUPFAM" id="SSF142019">
    <property type="entry name" value="Nqo1 FMN-binding domain-like"/>
    <property type="match status" value="1"/>
</dbReference>
<accession>A0ABU3UJM7</accession>
<name>A0ABU3UJM7_9ACTN</name>
<dbReference type="RefSeq" id="WP_316732810.1">
    <property type="nucleotide sequence ID" value="NZ_JARAKF010000001.1"/>
</dbReference>
<dbReference type="Proteomes" id="UP001257627">
    <property type="component" value="Unassembled WGS sequence"/>
</dbReference>
<evidence type="ECO:0000259" key="10">
    <source>
        <dbReference type="SMART" id="SM00928"/>
    </source>
</evidence>
<keyword evidence="8" id="KW-0408">Iron</keyword>
<dbReference type="InterPro" id="IPR019575">
    <property type="entry name" value="Nuop51_4Fe4S-bd"/>
</dbReference>
<evidence type="ECO:0000313" key="12">
    <source>
        <dbReference type="Proteomes" id="UP001257627"/>
    </source>
</evidence>
<evidence type="ECO:0000256" key="9">
    <source>
        <dbReference type="ARBA" id="ARBA00023014"/>
    </source>
</evidence>
<dbReference type="PANTHER" id="PTHR11780:SF10">
    <property type="entry name" value="NADH DEHYDROGENASE [UBIQUINONE] FLAVOPROTEIN 1, MITOCHONDRIAL"/>
    <property type="match status" value="1"/>
</dbReference>
<dbReference type="Gene3D" id="1.20.1440.230">
    <property type="entry name" value="NADH-ubiquinone oxidoreductase 51kDa subunit, iron-sulphur binding domain"/>
    <property type="match status" value="1"/>
</dbReference>
<evidence type="ECO:0000256" key="1">
    <source>
        <dbReference type="ARBA" id="ARBA00001917"/>
    </source>
</evidence>
<dbReference type="Pfam" id="PF10589">
    <property type="entry name" value="NADH_4Fe-4S"/>
    <property type="match status" value="1"/>
</dbReference>
<feature type="domain" description="NADH-ubiquinone oxidoreductase 51kDa subunit iron-sulphur binding" evidence="10">
    <location>
        <begin position="313"/>
        <end position="361"/>
    </location>
</feature>
<dbReference type="InterPro" id="IPR011538">
    <property type="entry name" value="Nuo51_FMN-bd"/>
</dbReference>
<dbReference type="InterPro" id="IPR050837">
    <property type="entry name" value="ComplexI_51kDa_subunit"/>
</dbReference>
<keyword evidence="6" id="KW-0288">FMN</keyword>
<proteinExistence type="inferred from homology"/>
<keyword evidence="9" id="KW-0411">Iron-sulfur</keyword>
<dbReference type="InterPro" id="IPR037207">
    <property type="entry name" value="Nuop51_4Fe4S-bd_sf"/>
</dbReference>
<evidence type="ECO:0000256" key="8">
    <source>
        <dbReference type="ARBA" id="ARBA00023004"/>
    </source>
</evidence>
<evidence type="ECO:0000256" key="7">
    <source>
        <dbReference type="ARBA" id="ARBA00022723"/>
    </source>
</evidence>
<evidence type="ECO:0000256" key="4">
    <source>
        <dbReference type="ARBA" id="ARBA00022485"/>
    </source>
</evidence>
<dbReference type="Pfam" id="PF01512">
    <property type="entry name" value="Complex1_51K"/>
    <property type="match status" value="1"/>
</dbReference>
<dbReference type="PANTHER" id="PTHR11780">
    <property type="entry name" value="NADH-UBIQUINONE OXIDOREDUCTASE FLAVOPROTEIN 1 NDUFV1"/>
    <property type="match status" value="1"/>
</dbReference>
<protein>
    <submittedName>
        <fullName evidence="11">NADH-ubiquinone oxidoreductase-F iron-sulfur binding region domain-containing protein</fullName>
    </submittedName>
</protein>
<evidence type="ECO:0000313" key="11">
    <source>
        <dbReference type="EMBL" id="MDU8994094.1"/>
    </source>
</evidence>
<keyword evidence="5" id="KW-0285">Flavoprotein</keyword>
<dbReference type="SMART" id="SM00928">
    <property type="entry name" value="NADH_4Fe-4S"/>
    <property type="match status" value="1"/>
</dbReference>
<keyword evidence="7" id="KW-0479">Metal-binding</keyword>
<dbReference type="InterPro" id="IPR037225">
    <property type="entry name" value="Nuo51_FMN-bd_sf"/>
</dbReference>
<evidence type="ECO:0000256" key="5">
    <source>
        <dbReference type="ARBA" id="ARBA00022630"/>
    </source>
</evidence>
<gene>
    <name evidence="11" type="ORF">PU648_17505</name>
</gene>
<comment type="cofactor">
    <cofactor evidence="1">
        <name>FMN</name>
        <dbReference type="ChEBI" id="CHEBI:58210"/>
    </cofactor>
</comment>
<comment type="cofactor">
    <cofactor evidence="2">
        <name>[4Fe-4S] cluster</name>
        <dbReference type="ChEBI" id="CHEBI:49883"/>
    </cofactor>
</comment>
<dbReference type="EMBL" id="JARAKF010000001">
    <property type="protein sequence ID" value="MDU8994094.1"/>
    <property type="molecule type" value="Genomic_DNA"/>
</dbReference>
<sequence>MTTTTTVTATATATAATTSTDIYMPPRLLAPGGAPAGFSTHEQRYGPVAHGDPAQLLRTLAESGLTGRGGAAFPTYRKLVSVAEAGRRTGRTPVVVANGAEGEPASAKDKTLLRLSPHLVLDGLQLVAELVGAGEAYLAVEDHATPLEAALAERRDPLRVRTVRVPKRFLSGQSSALTQYVSGHAALPRHQRPPVREQGAHRAPTLVQNVETLAHLALIARYGADWFRSVGTPAEPGSALCTVHVPGRGIRVLEAPFGMPLHRLLPLGGIGAVLVGGYHGTWLPAAEAATRTLTVADLGAGVLAALPTSRCGLAETARVLRYLALESAGQCGPCLNGLPRIAAAFQTLATPGPQGGTREDIARWAGLVEGRGACHHPDGTVRLVRSALTTFAAELDAHAAGHCTATDHSPLLPVPANRN</sequence>
<reference evidence="11 12" key="1">
    <citation type="submission" date="2023-02" db="EMBL/GenBank/DDBJ databases">
        <authorList>
            <person name="Maleckis M."/>
        </authorList>
    </citation>
    <scope>NUCLEOTIDE SEQUENCE [LARGE SCALE GENOMIC DNA]</scope>
    <source>
        <strain evidence="11 12">P8-A2</strain>
    </source>
</reference>
<dbReference type="SUPFAM" id="SSF140490">
    <property type="entry name" value="Nqo1C-terminal domain-like"/>
    <property type="match status" value="1"/>
</dbReference>
<dbReference type="Gene3D" id="3.40.50.11540">
    <property type="entry name" value="NADH-ubiquinone oxidoreductase 51kDa subunit"/>
    <property type="match status" value="1"/>
</dbReference>
<comment type="similarity">
    <text evidence="3">Belongs to the complex I 51 kDa subunit family.</text>
</comment>
<organism evidence="11 12">
    <name type="scientific">Streptomyces mirabilis</name>
    <dbReference type="NCBI Taxonomy" id="68239"/>
    <lineage>
        <taxon>Bacteria</taxon>
        <taxon>Bacillati</taxon>
        <taxon>Actinomycetota</taxon>
        <taxon>Actinomycetes</taxon>
        <taxon>Kitasatosporales</taxon>
        <taxon>Streptomycetaceae</taxon>
        <taxon>Streptomyces</taxon>
    </lineage>
</organism>
<comment type="caution">
    <text evidence="11">The sequence shown here is derived from an EMBL/GenBank/DDBJ whole genome shotgun (WGS) entry which is preliminary data.</text>
</comment>
<keyword evidence="12" id="KW-1185">Reference proteome</keyword>
<keyword evidence="4" id="KW-0004">4Fe-4S</keyword>